<dbReference type="EC" id="1.17.4.1" evidence="2 10"/>
<dbReference type="InterPro" id="IPR008926">
    <property type="entry name" value="RNR_R1-su_N"/>
</dbReference>
<evidence type="ECO:0000256" key="6">
    <source>
        <dbReference type="ARBA" id="ARBA00023002"/>
    </source>
</evidence>
<dbReference type="SUPFAM" id="SSF51998">
    <property type="entry name" value="PFL-like glycyl radical enzymes"/>
    <property type="match status" value="1"/>
</dbReference>
<dbReference type="PANTHER" id="PTHR11573">
    <property type="entry name" value="RIBONUCLEOSIDE-DIPHOSPHATE REDUCTASE LARGE CHAIN"/>
    <property type="match status" value="1"/>
</dbReference>
<dbReference type="NCBIfam" id="NF005101">
    <property type="entry name" value="PRK06539.1"/>
    <property type="match status" value="1"/>
</dbReference>
<evidence type="ECO:0000256" key="3">
    <source>
        <dbReference type="ARBA" id="ARBA00022533"/>
    </source>
</evidence>
<dbReference type="UniPathway" id="UPA00326"/>
<keyword evidence="3" id="KW-0021">Allosteric enzyme</keyword>
<dbReference type="Proteomes" id="UP000228510">
    <property type="component" value="Unassembled WGS sequence"/>
</dbReference>
<dbReference type="InterPro" id="IPR013346">
    <property type="entry name" value="NrdE_NrdA_C"/>
</dbReference>
<evidence type="ECO:0000259" key="11">
    <source>
        <dbReference type="PROSITE" id="PS51161"/>
    </source>
</evidence>
<proteinExistence type="inferred from homology"/>
<dbReference type="InterPro" id="IPR013509">
    <property type="entry name" value="RNR_lsu_N"/>
</dbReference>
<evidence type="ECO:0000313" key="12">
    <source>
        <dbReference type="EMBL" id="PIR92156.1"/>
    </source>
</evidence>
<evidence type="ECO:0000256" key="7">
    <source>
        <dbReference type="ARBA" id="ARBA00023116"/>
    </source>
</evidence>
<dbReference type="InterPro" id="IPR000788">
    <property type="entry name" value="RNR_lg_C"/>
</dbReference>
<evidence type="ECO:0000256" key="9">
    <source>
        <dbReference type="PROSITE-ProRule" id="PRU00492"/>
    </source>
</evidence>
<dbReference type="Gene3D" id="3.20.70.20">
    <property type="match status" value="1"/>
</dbReference>
<accession>A0A2H0UZ78</accession>
<dbReference type="PANTHER" id="PTHR11573:SF6">
    <property type="entry name" value="RIBONUCLEOSIDE-DIPHOSPHATE REDUCTASE LARGE SUBUNIT"/>
    <property type="match status" value="1"/>
</dbReference>
<dbReference type="Pfam" id="PF00317">
    <property type="entry name" value="Ribonuc_red_lgN"/>
    <property type="match status" value="1"/>
</dbReference>
<dbReference type="GO" id="GO:0009263">
    <property type="term" value="P:deoxyribonucleotide biosynthetic process"/>
    <property type="evidence" value="ECO:0007669"/>
    <property type="project" value="UniProtKB-KW"/>
</dbReference>
<evidence type="ECO:0000256" key="8">
    <source>
        <dbReference type="ARBA" id="ARBA00047754"/>
    </source>
</evidence>
<comment type="function">
    <text evidence="10">Provides the precursors necessary for DNA synthesis. Catalyzes the biosynthesis of deoxyribonucleotides from the corresponding ribonucleotides.</text>
</comment>
<keyword evidence="4 9" id="KW-0547">Nucleotide-binding</keyword>
<dbReference type="InterPro" id="IPR005144">
    <property type="entry name" value="ATP-cone_dom"/>
</dbReference>
<dbReference type="GO" id="GO:0005971">
    <property type="term" value="C:ribonucleoside-diphosphate reductase complex"/>
    <property type="evidence" value="ECO:0007669"/>
    <property type="project" value="TreeGrafter"/>
</dbReference>
<reference evidence="13" key="1">
    <citation type="submission" date="2017-09" db="EMBL/GenBank/DDBJ databases">
        <title>Depth-based differentiation of microbial function through sediment-hosted aquifers and enrichment of novel symbionts in the deep terrestrial subsurface.</title>
        <authorList>
            <person name="Probst A.J."/>
            <person name="Ladd B."/>
            <person name="Jarett J.K."/>
            <person name="Geller-Mcgrath D.E."/>
            <person name="Sieber C.M.K."/>
            <person name="Emerson J.B."/>
            <person name="Anantharaman K."/>
            <person name="Thomas B.C."/>
            <person name="Malmstrom R."/>
            <person name="Stieglmeier M."/>
            <person name="Klingl A."/>
            <person name="Woyke T."/>
            <person name="Ryan C.M."/>
            <person name="Banfield J.F."/>
        </authorList>
    </citation>
    <scope>NUCLEOTIDE SEQUENCE [LARGE SCALE GENOMIC DNA]</scope>
</reference>
<feature type="domain" description="ATP-cone" evidence="11">
    <location>
        <begin position="5"/>
        <end position="96"/>
    </location>
</feature>
<evidence type="ECO:0000256" key="5">
    <source>
        <dbReference type="ARBA" id="ARBA00022840"/>
    </source>
</evidence>
<dbReference type="SUPFAM" id="SSF48168">
    <property type="entry name" value="R1 subunit of ribonucleotide reductase, N-terminal domain"/>
    <property type="match status" value="1"/>
</dbReference>
<dbReference type="PROSITE" id="PS51161">
    <property type="entry name" value="ATP_CONE"/>
    <property type="match status" value="1"/>
</dbReference>
<comment type="catalytic activity">
    <reaction evidence="8 10">
        <text>a 2'-deoxyribonucleoside 5'-diphosphate + [thioredoxin]-disulfide + H2O = a ribonucleoside 5'-diphosphate + [thioredoxin]-dithiol</text>
        <dbReference type="Rhea" id="RHEA:23252"/>
        <dbReference type="Rhea" id="RHEA-COMP:10698"/>
        <dbReference type="Rhea" id="RHEA-COMP:10700"/>
        <dbReference type="ChEBI" id="CHEBI:15377"/>
        <dbReference type="ChEBI" id="CHEBI:29950"/>
        <dbReference type="ChEBI" id="CHEBI:50058"/>
        <dbReference type="ChEBI" id="CHEBI:57930"/>
        <dbReference type="ChEBI" id="CHEBI:73316"/>
        <dbReference type="EC" id="1.17.4.1"/>
    </reaction>
</comment>
<comment type="similarity">
    <text evidence="1 10">Belongs to the ribonucleoside diphosphate reductase large chain family.</text>
</comment>
<organism evidence="12 13">
    <name type="scientific">Candidatus Falkowbacteria bacterium CG10_big_fil_rev_8_21_14_0_10_44_15</name>
    <dbReference type="NCBI Taxonomy" id="1974569"/>
    <lineage>
        <taxon>Bacteria</taxon>
        <taxon>Candidatus Falkowiibacteriota</taxon>
    </lineage>
</organism>
<keyword evidence="5 9" id="KW-0067">ATP-binding</keyword>
<dbReference type="GO" id="GO:0004748">
    <property type="term" value="F:ribonucleoside-diphosphate reductase activity, thioredoxin disulfide as acceptor"/>
    <property type="evidence" value="ECO:0007669"/>
    <property type="project" value="UniProtKB-EC"/>
</dbReference>
<protein>
    <recommendedName>
        <fullName evidence="2 10">Ribonucleoside-diphosphate reductase</fullName>
        <ecNumber evidence="2 10">1.17.4.1</ecNumber>
    </recommendedName>
</protein>
<evidence type="ECO:0000256" key="10">
    <source>
        <dbReference type="RuleBase" id="RU003410"/>
    </source>
</evidence>
<dbReference type="Pfam" id="PF02867">
    <property type="entry name" value="Ribonuc_red_lgC"/>
    <property type="match status" value="1"/>
</dbReference>
<sequence>MTTPLKVKHRDGSLAPYNADMINRSIERACRGLTDPVSKVTQIATETELTLYDGITTEELDQATINAAVQNIKDDPEYDTIATRLLLKTIYKQVFGDYRADGELKQLHRDDFISYINKAVSEGVLDERLAASYDLSQIADALDITRDELFRYIGLVTIQKRYAIRGPKQELSETPQFTWMRVAMGLALPEKNPTEWAIKFYNKLSKLEYVSGGSTNVNAGTRLPQMSNCYLLEIHDSIDHIAKTVSDVMKLTKATGGIGLSVSKLRAEGSPVRSNNTFSSGPIPFMHTIDSTLRAVSRAGKKMGALCFYMENWHYNFDQFLDLKQNAGDEYRRTRTANTAAYISDEFMRRVERDEDWYLFDPAEVPDLNELYGNEFSRRYNDYIKQAEAGKLRLFKKIKAREQFKDIIISLQTTSHPWVTFKDAINVRALNNNTGTIHSSNLCTEVCLPQDGDNVAVCNLASVNLARHLTAAKDIDWVKLEESVRLAIRQLDNLLDVNKSPIPETRNSDKLNRAIGLGLMGWTDAIQQKGIAYDSEEAYELADCVFEFISYVAIDASANLARERGAYPNFSGLPRRQAGSRWSEGFVPCDTLKVLETNRDLPLTVNKNMRLDWEALRQKVKQGMRNATVMAIAPTANIGLVSGTTPGLDPQFSNIFARATNRGKFLEINLNLISDLKKLGLWDKVKENIVANYGELPDIAELPDKIKRVYKTSFQIEPAAFIEVAARAQKWVDQAISRNMYLATRDIEQVMSIYQAGWRKGLKTFYYLHMKQRHTAEQSTARVNKSEGIANGRSFGFGKLKPISTAAPAPHPPAIEIPLPEPRPQTATPISVAQKMAEIMKNNLLNGSANAQPLSLSAATIQLAVDGPTASVSINPANESEIETIADSCPVDPMERLKCDSCQ</sequence>
<comment type="caution">
    <text evidence="12">The sequence shown here is derived from an EMBL/GenBank/DDBJ whole genome shotgun (WGS) entry which is preliminary data.</text>
</comment>
<dbReference type="NCBIfam" id="TIGR02506">
    <property type="entry name" value="NrdE_NrdA"/>
    <property type="match status" value="1"/>
</dbReference>
<evidence type="ECO:0000256" key="4">
    <source>
        <dbReference type="ARBA" id="ARBA00022741"/>
    </source>
</evidence>
<dbReference type="EMBL" id="PFAT01000040">
    <property type="protein sequence ID" value="PIR92156.1"/>
    <property type="molecule type" value="Genomic_DNA"/>
</dbReference>
<evidence type="ECO:0000256" key="1">
    <source>
        <dbReference type="ARBA" id="ARBA00010406"/>
    </source>
</evidence>
<name>A0A2H0UZ78_9BACT</name>
<dbReference type="AlphaFoldDB" id="A0A2H0UZ78"/>
<evidence type="ECO:0000313" key="13">
    <source>
        <dbReference type="Proteomes" id="UP000228510"/>
    </source>
</evidence>
<evidence type="ECO:0000256" key="2">
    <source>
        <dbReference type="ARBA" id="ARBA00012274"/>
    </source>
</evidence>
<dbReference type="PROSITE" id="PS00089">
    <property type="entry name" value="RIBORED_LARGE"/>
    <property type="match status" value="1"/>
</dbReference>
<dbReference type="InterPro" id="IPR039718">
    <property type="entry name" value="Rrm1"/>
</dbReference>
<dbReference type="GO" id="GO:0005524">
    <property type="term" value="F:ATP binding"/>
    <property type="evidence" value="ECO:0007669"/>
    <property type="project" value="UniProtKB-UniRule"/>
</dbReference>
<keyword evidence="7 10" id="KW-0215">Deoxyribonucleotide synthesis</keyword>
<gene>
    <name evidence="12" type="ORF">COU01_03275</name>
</gene>
<dbReference type="PRINTS" id="PR01183">
    <property type="entry name" value="RIBORDTASEM1"/>
</dbReference>
<dbReference type="Pfam" id="PF03477">
    <property type="entry name" value="ATP-cone"/>
    <property type="match status" value="1"/>
</dbReference>
<keyword evidence="6 10" id="KW-0560">Oxidoreductase</keyword>